<comment type="caution">
    <text evidence="2">The sequence shown here is derived from an EMBL/GenBank/DDBJ whole genome shotgun (WGS) entry which is preliminary data.</text>
</comment>
<dbReference type="EMBL" id="QZKU01000068">
    <property type="protein sequence ID" value="RJP21335.1"/>
    <property type="molecule type" value="Genomic_DNA"/>
</dbReference>
<reference evidence="2 3" key="1">
    <citation type="journal article" date="2017" name="ISME J.">
        <title>Energy and carbon metabolisms in a deep terrestrial subsurface fluid microbial community.</title>
        <authorList>
            <person name="Momper L."/>
            <person name="Jungbluth S.P."/>
            <person name="Lee M.D."/>
            <person name="Amend J.P."/>
        </authorList>
    </citation>
    <scope>NUCLEOTIDE SEQUENCE [LARGE SCALE GENOMIC DNA]</scope>
    <source>
        <strain evidence="2">SURF_5</strain>
    </source>
</reference>
<protein>
    <recommendedName>
        <fullName evidence="4">ABC transporter substrate-binding protein</fullName>
    </recommendedName>
</protein>
<name>A0A3A4NS35_ABYX5</name>
<feature type="chain" id="PRO_5017279208" description="ABC transporter substrate-binding protein" evidence="1">
    <location>
        <begin position="25"/>
        <end position="323"/>
    </location>
</feature>
<evidence type="ECO:0008006" key="4">
    <source>
        <dbReference type="Google" id="ProtNLM"/>
    </source>
</evidence>
<dbReference type="CDD" id="cd06325">
    <property type="entry name" value="PBP1_ABC_unchar_transporter"/>
    <property type="match status" value="1"/>
</dbReference>
<organism evidence="2 3">
    <name type="scientific">Abyssobacteria bacterium (strain SURF_5)</name>
    <dbReference type="NCBI Taxonomy" id="2093360"/>
    <lineage>
        <taxon>Bacteria</taxon>
        <taxon>Pseudomonadati</taxon>
        <taxon>Candidatus Hydrogenedentota</taxon>
        <taxon>Candidatus Abyssobacteria</taxon>
    </lineage>
</organism>
<feature type="signal peptide" evidence="1">
    <location>
        <begin position="1"/>
        <end position="24"/>
    </location>
</feature>
<sequence>MNLIEKILALIALAVAAVSVPFDAAVAEDKECRIAIVRSWDLPEYNTALEGFLEILNQRDLTCKTLTYNLKGGGEDAQAMLHEIRSFRAQLIFTVGSRATALVSKNVRDIPVVFSMVLYPAASSFIKNMDRPGANVTGAAIDIPIGNQFLLLSRIVPNLKRVGVMYSPEETQLVVEEAKRVATSMGLELITEQVSSETDVPDALKNLERQNIQALWSVADGKVFSPQSTRYIIEQALRKALPFMGPHRGFARAGALVALTPDYKANGRQAGEIAIRVLKGANPSSIPVATPRDIELAINQRVANHIRLSIPPSVLEESDQVFE</sequence>
<evidence type="ECO:0000256" key="1">
    <source>
        <dbReference type="SAM" id="SignalP"/>
    </source>
</evidence>
<dbReference type="PANTHER" id="PTHR35271">
    <property type="entry name" value="ABC TRANSPORTER, SUBSTRATE-BINDING LIPOPROTEIN-RELATED"/>
    <property type="match status" value="1"/>
</dbReference>
<evidence type="ECO:0000313" key="3">
    <source>
        <dbReference type="Proteomes" id="UP000265882"/>
    </source>
</evidence>
<evidence type="ECO:0000313" key="2">
    <source>
        <dbReference type="EMBL" id="RJP21335.1"/>
    </source>
</evidence>
<dbReference type="Proteomes" id="UP000265882">
    <property type="component" value="Unassembled WGS sequence"/>
</dbReference>
<dbReference type="PANTHER" id="PTHR35271:SF1">
    <property type="entry name" value="ABC TRANSPORTER, SUBSTRATE-BINDING LIPOPROTEIN"/>
    <property type="match status" value="1"/>
</dbReference>
<dbReference type="InterPro" id="IPR007487">
    <property type="entry name" value="ABC_transpt-TYRBP-like"/>
</dbReference>
<proteinExistence type="predicted"/>
<keyword evidence="1" id="KW-0732">Signal</keyword>
<accession>A0A3A4NS35</accession>
<dbReference type="Gene3D" id="3.40.50.2300">
    <property type="match status" value="2"/>
</dbReference>
<dbReference type="AlphaFoldDB" id="A0A3A4NS35"/>
<dbReference type="Pfam" id="PF04392">
    <property type="entry name" value="ABC_sub_bind"/>
    <property type="match status" value="1"/>
</dbReference>
<gene>
    <name evidence="2" type="ORF">C4520_09990</name>
</gene>